<dbReference type="AlphaFoldDB" id="A0A7J6P6A5"/>
<organism evidence="1 2">
    <name type="scientific">Perkinsus olseni</name>
    <name type="common">Perkinsus atlanticus</name>
    <dbReference type="NCBI Taxonomy" id="32597"/>
    <lineage>
        <taxon>Eukaryota</taxon>
        <taxon>Sar</taxon>
        <taxon>Alveolata</taxon>
        <taxon>Perkinsozoa</taxon>
        <taxon>Perkinsea</taxon>
        <taxon>Perkinsida</taxon>
        <taxon>Perkinsidae</taxon>
        <taxon>Perkinsus</taxon>
    </lineage>
</organism>
<sequence>MPTRNTFIGASVAAVMITNLPLGNAISSAVSPHNDDFPPLRNGYIAISDPAGVCKFNNGKKGSDNWSALNVVVQEGEDTSTAFVACPKTEEHDAFTAKFDEGKLKAYGDQSKRNDTNFEFRHAAPPAKTGLDPLANLDKSTFVHIVKRFREFAGYLKTTYFDVSQLEAVSEGMKDFCPLVEEALKKTFETFQNLCLIFSKTKEAIDVARDEQWMFREQTDVTFIYSPRFNGVECG</sequence>
<proteinExistence type="predicted"/>
<reference evidence="1 2" key="1">
    <citation type="submission" date="2020-04" db="EMBL/GenBank/DDBJ databases">
        <title>Perkinsus olseni comparative genomics.</title>
        <authorList>
            <person name="Bogema D.R."/>
        </authorList>
    </citation>
    <scope>NUCLEOTIDE SEQUENCE [LARGE SCALE GENOMIC DNA]</scope>
    <source>
        <strain evidence="1">00978-12</strain>
    </source>
</reference>
<evidence type="ECO:0000313" key="1">
    <source>
        <dbReference type="EMBL" id="KAF4690891.1"/>
    </source>
</evidence>
<name>A0A7J6P6A5_PEROL</name>
<dbReference type="Proteomes" id="UP000541610">
    <property type="component" value="Unassembled WGS sequence"/>
</dbReference>
<comment type="caution">
    <text evidence="1">The sequence shown here is derived from an EMBL/GenBank/DDBJ whole genome shotgun (WGS) entry which is preliminary data.</text>
</comment>
<protein>
    <submittedName>
        <fullName evidence="1">Uncharacterized protein</fullName>
    </submittedName>
</protein>
<dbReference type="EMBL" id="JABANP010000090">
    <property type="protein sequence ID" value="KAF4690891.1"/>
    <property type="molecule type" value="Genomic_DNA"/>
</dbReference>
<accession>A0A7J6P6A5</accession>
<gene>
    <name evidence="1" type="ORF">FOZ60_016726</name>
</gene>
<evidence type="ECO:0000313" key="2">
    <source>
        <dbReference type="Proteomes" id="UP000541610"/>
    </source>
</evidence>